<comment type="caution">
    <text evidence="5">The sequence shown here is derived from an EMBL/GenBank/DDBJ whole genome shotgun (WGS) entry which is preliminary data.</text>
</comment>
<feature type="domain" description="HTH CENPB-type" evidence="4">
    <location>
        <begin position="51"/>
        <end position="126"/>
    </location>
</feature>
<keyword evidence="2" id="KW-0238">DNA-binding</keyword>
<dbReference type="GO" id="GO:0003677">
    <property type="term" value="F:DNA binding"/>
    <property type="evidence" value="ECO:0007669"/>
    <property type="project" value="UniProtKB-KW"/>
</dbReference>
<dbReference type="Proteomes" id="UP000478052">
    <property type="component" value="Unassembled WGS sequence"/>
</dbReference>
<evidence type="ECO:0000313" key="6">
    <source>
        <dbReference type="Proteomes" id="UP000478052"/>
    </source>
</evidence>
<feature type="non-terminal residue" evidence="5">
    <location>
        <position position="1"/>
    </location>
</feature>
<dbReference type="PANTHER" id="PTHR19303:SF74">
    <property type="entry name" value="POGO TRANSPOSABLE ELEMENT WITH KRAB DOMAIN"/>
    <property type="match status" value="1"/>
</dbReference>
<comment type="subcellular location">
    <subcellularLocation>
        <location evidence="1">Nucleus</location>
    </subcellularLocation>
</comment>
<evidence type="ECO:0000256" key="3">
    <source>
        <dbReference type="ARBA" id="ARBA00023242"/>
    </source>
</evidence>
<dbReference type="Pfam" id="PF03221">
    <property type="entry name" value="HTH_Tnp_Tc5"/>
    <property type="match status" value="1"/>
</dbReference>
<dbReference type="SUPFAM" id="SSF46689">
    <property type="entry name" value="Homeodomain-like"/>
    <property type="match status" value="1"/>
</dbReference>
<dbReference type="EMBL" id="VUJU01012890">
    <property type="protein sequence ID" value="KAF0706508.1"/>
    <property type="molecule type" value="Genomic_DNA"/>
</dbReference>
<dbReference type="PROSITE" id="PS51253">
    <property type="entry name" value="HTH_CENPB"/>
    <property type="match status" value="1"/>
</dbReference>
<keyword evidence="6" id="KW-1185">Reference proteome</keyword>
<gene>
    <name evidence="5" type="ORF">FWK35_00033437</name>
</gene>
<feature type="non-terminal residue" evidence="5">
    <location>
        <position position="185"/>
    </location>
</feature>
<dbReference type="AlphaFoldDB" id="A0A6G0VRD8"/>
<dbReference type="Gene3D" id="1.10.10.60">
    <property type="entry name" value="Homeodomain-like"/>
    <property type="match status" value="1"/>
</dbReference>
<dbReference type="OrthoDB" id="6756758at2759"/>
<proteinExistence type="predicted"/>
<organism evidence="5 6">
    <name type="scientific">Aphis craccivora</name>
    <name type="common">Cowpea aphid</name>
    <dbReference type="NCBI Taxonomy" id="307492"/>
    <lineage>
        <taxon>Eukaryota</taxon>
        <taxon>Metazoa</taxon>
        <taxon>Ecdysozoa</taxon>
        <taxon>Arthropoda</taxon>
        <taxon>Hexapoda</taxon>
        <taxon>Insecta</taxon>
        <taxon>Pterygota</taxon>
        <taxon>Neoptera</taxon>
        <taxon>Paraneoptera</taxon>
        <taxon>Hemiptera</taxon>
        <taxon>Sternorrhyncha</taxon>
        <taxon>Aphidomorpha</taxon>
        <taxon>Aphidoidea</taxon>
        <taxon>Aphididae</taxon>
        <taxon>Aphidini</taxon>
        <taxon>Aphis</taxon>
        <taxon>Aphis</taxon>
    </lineage>
</organism>
<dbReference type="Pfam" id="PF05225">
    <property type="entry name" value="HTH_psq"/>
    <property type="match status" value="1"/>
</dbReference>
<name>A0A6G0VRD8_APHCR</name>
<dbReference type="InterPro" id="IPR007889">
    <property type="entry name" value="HTH_Psq"/>
</dbReference>
<dbReference type="InterPro" id="IPR009057">
    <property type="entry name" value="Homeodomain-like_sf"/>
</dbReference>
<evidence type="ECO:0000256" key="1">
    <source>
        <dbReference type="ARBA" id="ARBA00004123"/>
    </source>
</evidence>
<evidence type="ECO:0000259" key="4">
    <source>
        <dbReference type="PROSITE" id="PS51253"/>
    </source>
</evidence>
<dbReference type="PANTHER" id="PTHR19303">
    <property type="entry name" value="TRANSPOSON"/>
    <property type="match status" value="1"/>
</dbReference>
<protein>
    <submittedName>
        <fullName evidence="5">HTH CENPB-type domain-containing protein</fullName>
    </submittedName>
</protein>
<dbReference type="SMART" id="SM00674">
    <property type="entry name" value="CENPB"/>
    <property type="match status" value="1"/>
</dbReference>
<dbReference type="GO" id="GO:0005634">
    <property type="term" value="C:nucleus"/>
    <property type="evidence" value="ECO:0007669"/>
    <property type="project" value="UniProtKB-SubCell"/>
</dbReference>
<dbReference type="InterPro" id="IPR050863">
    <property type="entry name" value="CenT-Element_Derived"/>
</dbReference>
<reference evidence="5 6" key="1">
    <citation type="submission" date="2019-08" db="EMBL/GenBank/DDBJ databases">
        <title>Whole genome of Aphis craccivora.</title>
        <authorList>
            <person name="Voronova N.V."/>
            <person name="Shulinski R.S."/>
            <person name="Bandarenka Y.V."/>
            <person name="Zhorov D.G."/>
            <person name="Warner D."/>
        </authorList>
    </citation>
    <scope>NUCLEOTIDE SEQUENCE [LARGE SCALE GENOMIC DNA]</scope>
    <source>
        <strain evidence="5">180601</strain>
        <tissue evidence="5">Whole Body</tissue>
    </source>
</reference>
<sequence length="185" mass="21047">HTEKKGKFLSNITAAVNALLNDGLSKKAAAKKFGISRSTLQFRLKNLNGKTSCGPATVLSEKEEELLQTWIIESFKKGFPRRKVDLQMSVKQFLDIDNRQTPLKNNMPGNGWSRAFMQRHLLISVRTSEHVTTASACVSEKDIKKWFSEIHQYLVDEKLDDKTYSIAKLFKSKRTLILGIINFTD</sequence>
<dbReference type="InterPro" id="IPR006600">
    <property type="entry name" value="HTH_CenpB_DNA-bd_dom"/>
</dbReference>
<accession>A0A6G0VRD8</accession>
<keyword evidence="3" id="KW-0539">Nucleus</keyword>
<evidence type="ECO:0000313" key="5">
    <source>
        <dbReference type="EMBL" id="KAF0706508.1"/>
    </source>
</evidence>
<evidence type="ECO:0000256" key="2">
    <source>
        <dbReference type="ARBA" id="ARBA00023125"/>
    </source>
</evidence>